<proteinExistence type="predicted"/>
<sequence>MVLTSRSPKMSSSRIPLELPWMILSALNHSLRPPVSLWRGRALHSLFIMLPSPIVWHGQNAMASKSAKGSGKSRKMSASSTARSTKLRSDSEFTTNGAELLRVTFFHKISIEHLEGDNDKHQTWLAIHVQEGTPGIIGPIHNVSVWDIAVCDRGNTPALARGVPGALVSNVALRNVWYKDLGRAVNSLGRHSSLRSSTPPESC</sequence>
<evidence type="ECO:0000313" key="3">
    <source>
        <dbReference type="Proteomes" id="UP000565441"/>
    </source>
</evidence>
<accession>A0A8H5H4W7</accession>
<evidence type="ECO:0000256" key="1">
    <source>
        <dbReference type="SAM" id="MobiDB-lite"/>
    </source>
</evidence>
<feature type="region of interest" description="Disordered" evidence="1">
    <location>
        <begin position="65"/>
        <end position="90"/>
    </location>
</feature>
<name>A0A8H5H4W7_9AGAR</name>
<gene>
    <name evidence="2" type="ORF">D9615_008644</name>
</gene>
<dbReference type="EMBL" id="JAACJP010000028">
    <property type="protein sequence ID" value="KAF5376485.1"/>
    <property type="molecule type" value="Genomic_DNA"/>
</dbReference>
<dbReference type="Proteomes" id="UP000565441">
    <property type="component" value="Unassembled WGS sequence"/>
</dbReference>
<organism evidence="2 3">
    <name type="scientific">Tricholomella constricta</name>
    <dbReference type="NCBI Taxonomy" id="117010"/>
    <lineage>
        <taxon>Eukaryota</taxon>
        <taxon>Fungi</taxon>
        <taxon>Dikarya</taxon>
        <taxon>Basidiomycota</taxon>
        <taxon>Agaricomycotina</taxon>
        <taxon>Agaricomycetes</taxon>
        <taxon>Agaricomycetidae</taxon>
        <taxon>Agaricales</taxon>
        <taxon>Tricholomatineae</taxon>
        <taxon>Lyophyllaceae</taxon>
        <taxon>Tricholomella</taxon>
    </lineage>
</organism>
<dbReference type="AlphaFoldDB" id="A0A8H5H4W7"/>
<feature type="compositionally biased region" description="Low complexity" evidence="1">
    <location>
        <begin position="65"/>
        <end position="80"/>
    </location>
</feature>
<protein>
    <submittedName>
        <fullName evidence="2">Uncharacterized protein</fullName>
    </submittedName>
</protein>
<evidence type="ECO:0000313" key="2">
    <source>
        <dbReference type="EMBL" id="KAF5376485.1"/>
    </source>
</evidence>
<reference evidence="2 3" key="1">
    <citation type="journal article" date="2020" name="ISME J.">
        <title>Uncovering the hidden diversity of litter-decomposition mechanisms in mushroom-forming fungi.</title>
        <authorList>
            <person name="Floudas D."/>
            <person name="Bentzer J."/>
            <person name="Ahren D."/>
            <person name="Johansson T."/>
            <person name="Persson P."/>
            <person name="Tunlid A."/>
        </authorList>
    </citation>
    <scope>NUCLEOTIDE SEQUENCE [LARGE SCALE GENOMIC DNA]</scope>
    <source>
        <strain evidence="2 3">CBS 661.87</strain>
    </source>
</reference>
<dbReference type="OrthoDB" id="187139at2759"/>
<keyword evidence="3" id="KW-1185">Reference proteome</keyword>
<comment type="caution">
    <text evidence="2">The sequence shown here is derived from an EMBL/GenBank/DDBJ whole genome shotgun (WGS) entry which is preliminary data.</text>
</comment>